<proteinExistence type="inferred from homology"/>
<gene>
    <name evidence="13" type="ORF">BB560_005200</name>
</gene>
<evidence type="ECO:0000256" key="3">
    <source>
        <dbReference type="ARBA" id="ARBA00022516"/>
    </source>
</evidence>
<evidence type="ECO:0000313" key="13">
    <source>
        <dbReference type="EMBL" id="PVV00419.1"/>
    </source>
</evidence>
<feature type="transmembrane region" description="Helical" evidence="12">
    <location>
        <begin position="332"/>
        <end position="356"/>
    </location>
</feature>
<reference evidence="13 14" key="1">
    <citation type="journal article" date="2018" name="MBio">
        <title>Comparative Genomics Reveals the Core Gene Toolbox for the Fungus-Insect Symbiosis.</title>
        <authorList>
            <person name="Wang Y."/>
            <person name="Stata M."/>
            <person name="Wang W."/>
            <person name="Stajich J.E."/>
            <person name="White M.M."/>
            <person name="Moncalvo J.M."/>
        </authorList>
    </citation>
    <scope>NUCLEOTIDE SEQUENCE [LARGE SCALE GENOMIC DNA]</scope>
    <source>
        <strain evidence="13 14">SC-DP-2</strain>
    </source>
</reference>
<keyword evidence="10 12" id="KW-0275">Fatty acid biosynthesis</keyword>
<comment type="subcellular location">
    <subcellularLocation>
        <location evidence="1">Membrane</location>
        <topology evidence="1">Multi-pass membrane protein</topology>
    </subcellularLocation>
</comment>
<evidence type="ECO:0000256" key="5">
    <source>
        <dbReference type="ARBA" id="ARBA00022692"/>
    </source>
</evidence>
<keyword evidence="3 12" id="KW-0444">Lipid biosynthesis</keyword>
<evidence type="ECO:0000256" key="2">
    <source>
        <dbReference type="ARBA" id="ARBA00007263"/>
    </source>
</evidence>
<evidence type="ECO:0000313" key="14">
    <source>
        <dbReference type="Proteomes" id="UP000245609"/>
    </source>
</evidence>
<evidence type="ECO:0000256" key="9">
    <source>
        <dbReference type="ARBA" id="ARBA00023136"/>
    </source>
</evidence>
<dbReference type="OrthoDB" id="434092at2759"/>
<keyword evidence="8 12" id="KW-0443">Lipid metabolism</keyword>
<evidence type="ECO:0000256" key="12">
    <source>
        <dbReference type="RuleBase" id="RU361115"/>
    </source>
</evidence>
<keyword evidence="7 12" id="KW-1133">Transmembrane helix</keyword>
<feature type="transmembrane region" description="Helical" evidence="12">
    <location>
        <begin position="157"/>
        <end position="176"/>
    </location>
</feature>
<evidence type="ECO:0000256" key="1">
    <source>
        <dbReference type="ARBA" id="ARBA00004141"/>
    </source>
</evidence>
<comment type="catalytic activity">
    <reaction evidence="11">
        <text>a very-long-chain acyl-CoA + malonyl-CoA + H(+) = a very-long-chain 3-oxoacyl-CoA + CO2 + CoA</text>
        <dbReference type="Rhea" id="RHEA:32727"/>
        <dbReference type="ChEBI" id="CHEBI:15378"/>
        <dbReference type="ChEBI" id="CHEBI:16526"/>
        <dbReference type="ChEBI" id="CHEBI:57287"/>
        <dbReference type="ChEBI" id="CHEBI:57384"/>
        <dbReference type="ChEBI" id="CHEBI:90725"/>
        <dbReference type="ChEBI" id="CHEBI:90736"/>
        <dbReference type="EC" id="2.3.1.199"/>
    </reaction>
</comment>
<name>A0A2T9Z742_9FUNG</name>
<evidence type="ECO:0000256" key="8">
    <source>
        <dbReference type="ARBA" id="ARBA00023098"/>
    </source>
</evidence>
<evidence type="ECO:0000256" key="10">
    <source>
        <dbReference type="ARBA" id="ARBA00023160"/>
    </source>
</evidence>
<dbReference type="GO" id="GO:0034626">
    <property type="term" value="P:fatty acid elongation, polyunsaturated fatty acid"/>
    <property type="evidence" value="ECO:0007669"/>
    <property type="project" value="TreeGrafter"/>
</dbReference>
<dbReference type="GO" id="GO:0009922">
    <property type="term" value="F:fatty acid elongase activity"/>
    <property type="evidence" value="ECO:0007669"/>
    <property type="project" value="UniProtKB-EC"/>
</dbReference>
<keyword evidence="6 12" id="KW-0276">Fatty acid metabolism</keyword>
<dbReference type="EC" id="2.3.1.-" evidence="12"/>
<dbReference type="GO" id="GO:0019367">
    <property type="term" value="P:fatty acid elongation, saturated fatty acid"/>
    <property type="evidence" value="ECO:0007669"/>
    <property type="project" value="TreeGrafter"/>
</dbReference>
<dbReference type="PANTHER" id="PTHR11157">
    <property type="entry name" value="FATTY ACID ACYL TRANSFERASE-RELATED"/>
    <property type="match status" value="1"/>
</dbReference>
<comment type="similarity">
    <text evidence="2 12">Belongs to the ELO family.</text>
</comment>
<comment type="catalytic activity">
    <reaction evidence="12">
        <text>an acyl-CoA + malonyl-CoA + H(+) = a 3-oxoacyl-CoA + CO2 + CoA</text>
        <dbReference type="Rhea" id="RHEA:50252"/>
        <dbReference type="ChEBI" id="CHEBI:15378"/>
        <dbReference type="ChEBI" id="CHEBI:16526"/>
        <dbReference type="ChEBI" id="CHEBI:57287"/>
        <dbReference type="ChEBI" id="CHEBI:57384"/>
        <dbReference type="ChEBI" id="CHEBI:58342"/>
        <dbReference type="ChEBI" id="CHEBI:90726"/>
    </reaction>
    <physiologicalReaction direction="left-to-right" evidence="12">
        <dbReference type="Rhea" id="RHEA:50253"/>
    </physiologicalReaction>
</comment>
<keyword evidence="14" id="KW-1185">Reference proteome</keyword>
<feature type="non-terminal residue" evidence="13">
    <location>
        <position position="1"/>
    </location>
</feature>
<dbReference type="EMBL" id="MBFS01002008">
    <property type="protein sequence ID" value="PVV00419.1"/>
    <property type="molecule type" value="Genomic_DNA"/>
</dbReference>
<feature type="transmembrane region" description="Helical" evidence="12">
    <location>
        <begin position="288"/>
        <end position="312"/>
    </location>
</feature>
<sequence>TLVMRESDHQLSAQHGYMINCLCKLSSFLAQRRIVETEQGSKVMSDFEDHLTLTFPSKIPKNLIAFRMSQLGTLPFNIYNQLPSQNWPSLVSPDWWTNQIYLLILKKPKSEWRWVPGETPLSTGMEVLYGILFYLGGILLGKAILKNARTIELKFWVSAHNIGISLLSLFILLGFLEQIIPKLREHGFFWTICNYYSYTQPLELYYYLNYLCKWLEFGDTFFLVLKKKKLQTLHVYHHALTMYLCYIQINGKTSISWFVCSVNLFVHVIMYYYYFLASRGIRVSWKKYLTSLQITQFIIDLNLVYFCLYTHMAVHHFPNLPNVGDCRGTRQSAYFGCFLLSTYLFLFVQFFIKVYAESNKIAMNKRKEEKAKEKKST</sequence>
<dbReference type="Pfam" id="PF01151">
    <property type="entry name" value="ELO"/>
    <property type="match status" value="1"/>
</dbReference>
<feature type="transmembrane region" description="Helical" evidence="12">
    <location>
        <begin position="255"/>
        <end position="276"/>
    </location>
</feature>
<evidence type="ECO:0000256" key="6">
    <source>
        <dbReference type="ARBA" id="ARBA00022832"/>
    </source>
</evidence>
<dbReference type="AlphaFoldDB" id="A0A2T9Z742"/>
<dbReference type="GO" id="GO:0030148">
    <property type="term" value="P:sphingolipid biosynthetic process"/>
    <property type="evidence" value="ECO:0007669"/>
    <property type="project" value="TreeGrafter"/>
</dbReference>
<protein>
    <recommendedName>
        <fullName evidence="12">Elongation of fatty acids protein</fullName>
        <ecNumber evidence="12">2.3.1.-</ecNumber>
    </recommendedName>
</protein>
<dbReference type="PANTHER" id="PTHR11157:SF134">
    <property type="entry name" value="ELONGATION OF FATTY ACIDS PROTEIN 1-RELATED"/>
    <property type="match status" value="1"/>
</dbReference>
<feature type="transmembrane region" description="Helical" evidence="12">
    <location>
        <begin position="127"/>
        <end position="145"/>
    </location>
</feature>
<keyword evidence="9 12" id="KW-0472">Membrane</keyword>
<keyword evidence="5 12" id="KW-0812">Transmembrane</keyword>
<dbReference type="Proteomes" id="UP000245609">
    <property type="component" value="Unassembled WGS sequence"/>
</dbReference>
<dbReference type="GO" id="GO:0005789">
    <property type="term" value="C:endoplasmic reticulum membrane"/>
    <property type="evidence" value="ECO:0007669"/>
    <property type="project" value="TreeGrafter"/>
</dbReference>
<dbReference type="GO" id="GO:0042761">
    <property type="term" value="P:very long-chain fatty acid biosynthetic process"/>
    <property type="evidence" value="ECO:0007669"/>
    <property type="project" value="TreeGrafter"/>
</dbReference>
<evidence type="ECO:0000256" key="11">
    <source>
        <dbReference type="ARBA" id="ARBA00047375"/>
    </source>
</evidence>
<accession>A0A2T9Z742</accession>
<dbReference type="GO" id="GO:0034625">
    <property type="term" value="P:fatty acid elongation, monounsaturated fatty acid"/>
    <property type="evidence" value="ECO:0007669"/>
    <property type="project" value="TreeGrafter"/>
</dbReference>
<dbReference type="STRING" id="133381.A0A2T9Z742"/>
<keyword evidence="4 12" id="KW-0808">Transferase</keyword>
<evidence type="ECO:0000256" key="4">
    <source>
        <dbReference type="ARBA" id="ARBA00022679"/>
    </source>
</evidence>
<organism evidence="13 14">
    <name type="scientific">Smittium megazygosporum</name>
    <dbReference type="NCBI Taxonomy" id="133381"/>
    <lineage>
        <taxon>Eukaryota</taxon>
        <taxon>Fungi</taxon>
        <taxon>Fungi incertae sedis</taxon>
        <taxon>Zoopagomycota</taxon>
        <taxon>Kickxellomycotina</taxon>
        <taxon>Harpellomycetes</taxon>
        <taxon>Harpellales</taxon>
        <taxon>Legeriomycetaceae</taxon>
        <taxon>Smittium</taxon>
    </lineage>
</organism>
<comment type="caution">
    <text evidence="13">The sequence shown here is derived from an EMBL/GenBank/DDBJ whole genome shotgun (WGS) entry which is preliminary data.</text>
</comment>
<evidence type="ECO:0000256" key="7">
    <source>
        <dbReference type="ARBA" id="ARBA00022989"/>
    </source>
</evidence>
<dbReference type="InterPro" id="IPR002076">
    <property type="entry name" value="ELO_fam"/>
</dbReference>